<reference evidence="3 4" key="2">
    <citation type="submission" date="2019-08" db="EMBL/GenBank/DDBJ databases">
        <authorList>
            <person name="Henke P."/>
        </authorList>
    </citation>
    <scope>NUCLEOTIDE SEQUENCE [LARGE SCALE GENOMIC DNA]</scope>
    <source>
        <strain evidence="3">Phe10_nw2017</strain>
    </source>
</reference>
<accession>A0A5C6MHM4</accession>
<dbReference type="GO" id="GO:0003676">
    <property type="term" value="F:nucleic acid binding"/>
    <property type="evidence" value="ECO:0007669"/>
    <property type="project" value="InterPro"/>
</dbReference>
<dbReference type="InterPro" id="IPR011856">
    <property type="entry name" value="tRNA_endonuc-like_dom_sf"/>
</dbReference>
<comment type="caution">
    <text evidence="3">The sequence shown here is derived from an EMBL/GenBank/DDBJ whole genome shotgun (WGS) entry which is preliminary data.</text>
</comment>
<organism evidence="3 4">
    <name type="scientific">Planctomyces bekefii</name>
    <dbReference type="NCBI Taxonomy" id="1653850"/>
    <lineage>
        <taxon>Bacteria</taxon>
        <taxon>Pseudomonadati</taxon>
        <taxon>Planctomycetota</taxon>
        <taxon>Planctomycetia</taxon>
        <taxon>Planctomycetales</taxon>
        <taxon>Planctomycetaceae</taxon>
        <taxon>Planctomyces</taxon>
    </lineage>
</organism>
<protein>
    <recommendedName>
        <fullName evidence="2">YhcG PDDEXK nuclease domain-containing protein</fullName>
    </recommendedName>
</protein>
<keyword evidence="4" id="KW-1185">Reference proteome</keyword>
<dbReference type="InterPro" id="IPR009362">
    <property type="entry name" value="YhcG_C"/>
</dbReference>
<feature type="domain" description="YhcG PDDEXK nuclease" evidence="2">
    <location>
        <begin position="1"/>
        <end position="122"/>
    </location>
</feature>
<feature type="compositionally biased region" description="Basic residues" evidence="1">
    <location>
        <begin position="139"/>
        <end position="150"/>
    </location>
</feature>
<dbReference type="Gene3D" id="3.40.1350.10">
    <property type="match status" value="1"/>
</dbReference>
<dbReference type="Pfam" id="PF06250">
    <property type="entry name" value="YhcG_C"/>
    <property type="match status" value="1"/>
</dbReference>
<proteinExistence type="predicted"/>
<dbReference type="AlphaFoldDB" id="A0A5C6MHM4"/>
<evidence type="ECO:0000259" key="2">
    <source>
        <dbReference type="Pfam" id="PF06250"/>
    </source>
</evidence>
<gene>
    <name evidence="3" type="ORF">E3A20_01310</name>
</gene>
<evidence type="ECO:0000313" key="4">
    <source>
        <dbReference type="Proteomes" id="UP000321083"/>
    </source>
</evidence>
<dbReference type="Proteomes" id="UP000321083">
    <property type="component" value="Unassembled WGS sequence"/>
</dbReference>
<evidence type="ECO:0000313" key="3">
    <source>
        <dbReference type="EMBL" id="TWW12500.1"/>
    </source>
</evidence>
<evidence type="ECO:0000256" key="1">
    <source>
        <dbReference type="SAM" id="MobiDB-lite"/>
    </source>
</evidence>
<dbReference type="InterPro" id="IPR053148">
    <property type="entry name" value="PD-DEXK-like_domain"/>
</dbReference>
<dbReference type="EMBL" id="SRHE01000010">
    <property type="protein sequence ID" value="TWW12500.1"/>
    <property type="molecule type" value="Genomic_DNA"/>
</dbReference>
<feature type="region of interest" description="Disordered" evidence="1">
    <location>
        <begin position="130"/>
        <end position="150"/>
    </location>
</feature>
<dbReference type="PANTHER" id="PTHR30547">
    <property type="entry name" value="UNCHARACTERIZED PROTEIN YHCG-RELATED"/>
    <property type="match status" value="1"/>
</dbReference>
<sequence length="150" mass="17277">METFLLELGGDFAFVGRQKRLRIDNEWYRIDLLFFHRALRCLVVIDLKVGKFTHADAGQMLLYLGYAAEHWTRPGENPPVGLVLCAEHNHAVAHYTLDRLSDKVLAAEYRLTLPDENTLAAELERTQAELEYRTPKNNRGAKKRRKRGGK</sequence>
<dbReference type="PANTHER" id="PTHR30547:SF5">
    <property type="entry name" value="NUCLEASE YHCG-RELATED"/>
    <property type="match status" value="1"/>
</dbReference>
<reference evidence="3 4" key="1">
    <citation type="submission" date="2019-08" db="EMBL/GenBank/DDBJ databases">
        <title>100 year-old enigma solved: identification of Planctomyces bekefii, the type genus and species of the phylum Planctomycetes.</title>
        <authorList>
            <person name="Svetlana D.N."/>
            <person name="Overmann J."/>
        </authorList>
    </citation>
    <scope>NUCLEOTIDE SEQUENCE [LARGE SCALE GENOMIC DNA]</scope>
    <source>
        <strain evidence="3">Phe10_nw2017</strain>
    </source>
</reference>
<name>A0A5C6MHM4_9PLAN</name>